<feature type="domain" description="C3H1-type" evidence="7">
    <location>
        <begin position="499"/>
        <end position="523"/>
    </location>
</feature>
<keyword evidence="3 4" id="KW-0862">Zinc</keyword>
<evidence type="ECO:0000259" key="7">
    <source>
        <dbReference type="PROSITE" id="PS50103"/>
    </source>
</evidence>
<feature type="compositionally biased region" description="Basic and acidic residues" evidence="5">
    <location>
        <begin position="151"/>
        <end position="160"/>
    </location>
</feature>
<dbReference type="PANTHER" id="PTHR37543:SF1">
    <property type="entry name" value="CCCH ZINC FINGER DNA BINDING PROTEIN (AFU_ORTHOLOGUE AFUA_5G12760)"/>
    <property type="match status" value="1"/>
</dbReference>
<feature type="compositionally biased region" description="Polar residues" evidence="5">
    <location>
        <begin position="110"/>
        <end position="120"/>
    </location>
</feature>
<dbReference type="InterPro" id="IPR036855">
    <property type="entry name" value="Znf_CCCH_sf"/>
</dbReference>
<feature type="zinc finger region" description="C3H1-type" evidence="4">
    <location>
        <begin position="499"/>
        <end position="523"/>
    </location>
</feature>
<evidence type="ECO:0000256" key="3">
    <source>
        <dbReference type="ARBA" id="ARBA00022833"/>
    </source>
</evidence>
<dbReference type="InterPro" id="IPR057683">
    <property type="entry name" value="DUF7923"/>
</dbReference>
<dbReference type="Pfam" id="PF25540">
    <property type="entry name" value="DUF7923"/>
    <property type="match status" value="1"/>
</dbReference>
<name>A0A127Z866_9BASI</name>
<feature type="compositionally biased region" description="Basic residues" evidence="5">
    <location>
        <begin position="81"/>
        <end position="91"/>
    </location>
</feature>
<evidence type="ECO:0000256" key="4">
    <source>
        <dbReference type="PROSITE-ProRule" id="PRU00723"/>
    </source>
</evidence>
<organism evidence="8">
    <name type="scientific">Sporisorium scitamineum</name>
    <dbReference type="NCBI Taxonomy" id="49012"/>
    <lineage>
        <taxon>Eukaryota</taxon>
        <taxon>Fungi</taxon>
        <taxon>Dikarya</taxon>
        <taxon>Basidiomycota</taxon>
        <taxon>Ustilaginomycotina</taxon>
        <taxon>Ustilaginomycetes</taxon>
        <taxon>Ustilaginales</taxon>
        <taxon>Ustilaginaceae</taxon>
        <taxon>Sporisorium</taxon>
    </lineage>
</organism>
<feature type="signal peptide" evidence="6">
    <location>
        <begin position="1"/>
        <end position="23"/>
    </location>
</feature>
<feature type="region of interest" description="Disordered" evidence="5">
    <location>
        <begin position="36"/>
        <end position="232"/>
    </location>
</feature>
<keyword evidence="2 4" id="KW-0863">Zinc-finger</keyword>
<feature type="domain" description="C3H1-type" evidence="7">
    <location>
        <begin position="534"/>
        <end position="559"/>
    </location>
</feature>
<feature type="chain" id="PRO_5007281187" description="C3H1-type domain-containing protein" evidence="6">
    <location>
        <begin position="24"/>
        <end position="559"/>
    </location>
</feature>
<feature type="zinc finger region" description="C3H1-type" evidence="4">
    <location>
        <begin position="534"/>
        <end position="559"/>
    </location>
</feature>
<dbReference type="OrthoDB" id="2270193at2759"/>
<protein>
    <recommendedName>
        <fullName evidence="7">C3H1-type domain-containing protein</fullName>
    </recommendedName>
</protein>
<dbReference type="EMBL" id="LK056665">
    <property type="protein sequence ID" value="CDS82179.1"/>
    <property type="molecule type" value="Genomic_DNA"/>
</dbReference>
<evidence type="ECO:0000256" key="1">
    <source>
        <dbReference type="ARBA" id="ARBA00022723"/>
    </source>
</evidence>
<dbReference type="GO" id="GO:0008270">
    <property type="term" value="F:zinc ion binding"/>
    <property type="evidence" value="ECO:0007669"/>
    <property type="project" value="UniProtKB-KW"/>
</dbReference>
<feature type="compositionally biased region" description="Polar residues" evidence="5">
    <location>
        <begin position="50"/>
        <end position="62"/>
    </location>
</feature>
<evidence type="ECO:0000256" key="2">
    <source>
        <dbReference type="ARBA" id="ARBA00022771"/>
    </source>
</evidence>
<dbReference type="PROSITE" id="PS50103">
    <property type="entry name" value="ZF_C3H1"/>
    <property type="match status" value="2"/>
</dbReference>
<dbReference type="SUPFAM" id="SSF90229">
    <property type="entry name" value="CCCH zinc finger"/>
    <property type="match status" value="1"/>
</dbReference>
<evidence type="ECO:0000256" key="6">
    <source>
        <dbReference type="SAM" id="SignalP"/>
    </source>
</evidence>
<evidence type="ECO:0000313" key="8">
    <source>
        <dbReference type="EMBL" id="CDS82179.1"/>
    </source>
</evidence>
<feature type="compositionally biased region" description="Basic and acidic residues" evidence="5">
    <location>
        <begin position="194"/>
        <end position="205"/>
    </location>
</feature>
<sequence>MWAARTLILSCFATGGSVTLCETSPFRSHAIRAASTISQASPSTERHTSDSSIFSSRHASLSTKKEANPGALQGATEKQGKARSKSSKGRGKTTGSLSFAGKDNGPKGATRTNTQLGGHTNTRKDKLEVEFRVTPSIEDDGPNKTDSTQVAKEEASDRNELSSAQDALRSYFSRSKKSAGQPALASAGPGSSLEADHYQHDDKNVEAPPTSQMVDHDQASAPDTTADISPPRKFTRPMLAEIQSAEMDQFVGLYQSRTAWNPRIDYALMQDGPERESFLRTSLAQGAQPYIVVILDGDNLLFDPRHMKKGYEGGKFVYDELLERIAKKHRLIPQRLDLRIRVFCALFPLSTVLARRQVVSRPVFLEFFQGLTGASLHNYVVNVGRGDQAADLRVKAALADALKDQRCFRAYLGGLDDFGYKEELNAIQEMGLLESKVHLIQVPGYAVESNAYRNYAHRAIDLDYLFTTQKAALYGMDRYNQEALGATDAVSTLSNFCRPCTFHHLSKDGCFSGDACEYSHDPISEGFKQRLRLSLKKRKCPTIARGEECQFGDNCFFAH</sequence>
<keyword evidence="6" id="KW-0732">Signal</keyword>
<proteinExistence type="predicted"/>
<dbReference type="InterPro" id="IPR000571">
    <property type="entry name" value="Znf_CCCH"/>
</dbReference>
<accession>A0A127Z866</accession>
<gene>
    <name evidence="8" type="ORF">SPSC_02999</name>
</gene>
<dbReference type="AlphaFoldDB" id="A0A127Z866"/>
<dbReference type="PANTHER" id="PTHR37543">
    <property type="entry name" value="CCCH ZINC FINGER DNA BINDING PROTEIN (AFU_ORTHOLOGUE AFUA_5G12760)"/>
    <property type="match status" value="1"/>
</dbReference>
<reference evidence="8" key="1">
    <citation type="submission" date="2014-06" db="EMBL/GenBank/DDBJ databases">
        <authorList>
            <person name="Ju J."/>
            <person name="Zhang J."/>
        </authorList>
    </citation>
    <scope>NUCLEOTIDE SEQUENCE</scope>
    <source>
        <strain evidence="8">SscI8</strain>
    </source>
</reference>
<evidence type="ECO:0000256" key="5">
    <source>
        <dbReference type="SAM" id="MobiDB-lite"/>
    </source>
</evidence>
<keyword evidence="1 4" id="KW-0479">Metal-binding</keyword>
<feature type="compositionally biased region" description="Basic and acidic residues" evidence="5">
    <location>
        <begin position="122"/>
        <end position="131"/>
    </location>
</feature>